<dbReference type="SUPFAM" id="SSF53850">
    <property type="entry name" value="Periplasmic binding protein-like II"/>
    <property type="match status" value="1"/>
</dbReference>
<dbReference type="PROSITE" id="PS51257">
    <property type="entry name" value="PROKAR_LIPOPROTEIN"/>
    <property type="match status" value="1"/>
</dbReference>
<organism evidence="2 3">
    <name type="scientific">Promicromonospora thailandica</name>
    <dbReference type="NCBI Taxonomy" id="765201"/>
    <lineage>
        <taxon>Bacteria</taxon>
        <taxon>Bacillati</taxon>
        <taxon>Actinomycetota</taxon>
        <taxon>Actinomycetes</taxon>
        <taxon>Micrococcales</taxon>
        <taxon>Promicromonosporaceae</taxon>
        <taxon>Promicromonospora</taxon>
    </lineage>
</organism>
<feature type="signal peptide" evidence="1">
    <location>
        <begin position="1"/>
        <end position="27"/>
    </location>
</feature>
<accession>A0A9X2G5L8</accession>
<proteinExistence type="predicted"/>
<dbReference type="Gene3D" id="3.40.190.10">
    <property type="entry name" value="Periplasmic binding protein-like II"/>
    <property type="match status" value="2"/>
</dbReference>
<sequence length="438" mass="46906">MERPARRTVLVGSALTLVLGLAGCGIAPDPADAELSDGEVTLSITWWGADARHQATLDAIELFEKEHPRITVEPTYSDWSGYWDRLATTAAAADMPDVVQFDQLYLSSYAGRGALLDLDAVPQFLDASSLPENVLASGTVDGRLYAVPIGVAGNGVVLNTSLFEKYGVPVPDTDTWTWDDFDAAAEAISEASGGEAYGVSPFGWESFSLGIFARQRGDELFDAEGDVAIDPDTLAAYWQQELDWIESGAAPDAAHLSEQQGLPLDQGDTVLGRTAMSFQPGGLFTAIAAAAPDFDYEIVDWPTDPGTPPGFQYPKPSMYWAASSQSEHPAEAALLIDFLVNDPEVAQAFGTERGIPANEQFQADLEPTLDEAGRKALTFTEQVTDRSGNAPPITPNGASEVDTMLSRYNQRVQFGDLTPEQAADAFIEELRSAVEAAG</sequence>
<dbReference type="EMBL" id="JAMTCS010000009">
    <property type="protein sequence ID" value="MCP2265767.1"/>
    <property type="molecule type" value="Genomic_DNA"/>
</dbReference>
<dbReference type="RefSeq" id="WP_253837122.1">
    <property type="nucleotide sequence ID" value="NZ_JAMTCS010000009.1"/>
</dbReference>
<dbReference type="Proteomes" id="UP001139493">
    <property type="component" value="Unassembled WGS sequence"/>
</dbReference>
<dbReference type="PANTHER" id="PTHR43649">
    <property type="entry name" value="ARABINOSE-BINDING PROTEIN-RELATED"/>
    <property type="match status" value="1"/>
</dbReference>
<dbReference type="InterPro" id="IPR006059">
    <property type="entry name" value="SBP"/>
</dbReference>
<dbReference type="PROSITE" id="PS51318">
    <property type="entry name" value="TAT"/>
    <property type="match status" value="1"/>
</dbReference>
<comment type="caution">
    <text evidence="2">The sequence shown here is derived from an EMBL/GenBank/DDBJ whole genome shotgun (WGS) entry which is preliminary data.</text>
</comment>
<dbReference type="PANTHER" id="PTHR43649:SF11">
    <property type="entry name" value="ABC TRANSPORTER SUBSTRATE-BINDING PROTEIN YESO-RELATED"/>
    <property type="match status" value="1"/>
</dbReference>
<feature type="chain" id="PRO_5040837781" evidence="1">
    <location>
        <begin position="28"/>
        <end position="438"/>
    </location>
</feature>
<evidence type="ECO:0000313" key="3">
    <source>
        <dbReference type="Proteomes" id="UP001139493"/>
    </source>
</evidence>
<keyword evidence="1" id="KW-0732">Signal</keyword>
<protein>
    <submittedName>
        <fullName evidence="2">Carbohydrate ABC transporter substrate-binding protein, CUT1 family (TC 3.A.1.1.-)</fullName>
    </submittedName>
</protein>
<dbReference type="InterPro" id="IPR006311">
    <property type="entry name" value="TAT_signal"/>
</dbReference>
<dbReference type="Pfam" id="PF13416">
    <property type="entry name" value="SBP_bac_8"/>
    <property type="match status" value="1"/>
</dbReference>
<evidence type="ECO:0000313" key="2">
    <source>
        <dbReference type="EMBL" id="MCP2265767.1"/>
    </source>
</evidence>
<evidence type="ECO:0000256" key="1">
    <source>
        <dbReference type="SAM" id="SignalP"/>
    </source>
</evidence>
<dbReference type="InterPro" id="IPR050490">
    <property type="entry name" value="Bact_solute-bd_prot1"/>
</dbReference>
<name>A0A9X2G5L8_9MICO</name>
<dbReference type="AlphaFoldDB" id="A0A9X2G5L8"/>
<gene>
    <name evidence="2" type="ORF">APR03_003125</name>
</gene>
<keyword evidence="3" id="KW-1185">Reference proteome</keyword>
<reference evidence="2" key="1">
    <citation type="submission" date="2022-06" db="EMBL/GenBank/DDBJ databases">
        <title>Genomic Encyclopedia of Archaeal and Bacterial Type Strains, Phase II (KMG-II): from individual species to whole genera.</title>
        <authorList>
            <person name="Goeker M."/>
        </authorList>
    </citation>
    <scope>NUCLEOTIDE SEQUENCE</scope>
    <source>
        <strain evidence="2">DSM 26652</strain>
    </source>
</reference>